<dbReference type="GO" id="GO:0008168">
    <property type="term" value="F:methyltransferase activity"/>
    <property type="evidence" value="ECO:0007669"/>
    <property type="project" value="UniProtKB-KW"/>
</dbReference>
<dbReference type="Pfam" id="PF13489">
    <property type="entry name" value="Methyltransf_23"/>
    <property type="match status" value="1"/>
</dbReference>
<dbReference type="EMBL" id="LASV01000749">
    <property type="protein sequence ID" value="KKA16612.1"/>
    <property type="molecule type" value="Genomic_DNA"/>
</dbReference>
<accession>A0A0F4YEK6</accession>
<evidence type="ECO:0000256" key="1">
    <source>
        <dbReference type="SAM" id="MobiDB-lite"/>
    </source>
</evidence>
<dbReference type="AlphaFoldDB" id="A0A0F4YEK6"/>
<dbReference type="STRING" id="1408163.A0A0F4YEK6"/>
<protein>
    <submittedName>
        <fullName evidence="2">UMTA methyltransferase family protein</fullName>
    </submittedName>
</protein>
<feature type="compositionally biased region" description="Polar residues" evidence="1">
    <location>
        <begin position="1"/>
        <end position="18"/>
    </location>
</feature>
<dbReference type="PANTHER" id="PTHR43591">
    <property type="entry name" value="METHYLTRANSFERASE"/>
    <property type="match status" value="1"/>
</dbReference>
<keyword evidence="2" id="KW-0489">Methyltransferase</keyword>
<organism evidence="2 3">
    <name type="scientific">Rasamsonia emersonii (strain ATCC 16479 / CBS 393.64 / IMI 116815)</name>
    <dbReference type="NCBI Taxonomy" id="1408163"/>
    <lineage>
        <taxon>Eukaryota</taxon>
        <taxon>Fungi</taxon>
        <taxon>Dikarya</taxon>
        <taxon>Ascomycota</taxon>
        <taxon>Pezizomycotina</taxon>
        <taxon>Eurotiomycetes</taxon>
        <taxon>Eurotiomycetidae</taxon>
        <taxon>Eurotiales</taxon>
        <taxon>Trichocomaceae</taxon>
        <taxon>Rasamsonia</taxon>
    </lineage>
</organism>
<comment type="caution">
    <text evidence="2">The sequence shown here is derived from an EMBL/GenBank/DDBJ whole genome shotgun (WGS) entry which is preliminary data.</text>
</comment>
<dbReference type="Proteomes" id="UP000053958">
    <property type="component" value="Unassembled WGS sequence"/>
</dbReference>
<name>A0A0F4YEK6_RASE3</name>
<dbReference type="SUPFAM" id="SSF53335">
    <property type="entry name" value="S-adenosyl-L-methionine-dependent methyltransferases"/>
    <property type="match status" value="1"/>
</dbReference>
<dbReference type="Gene3D" id="3.40.50.150">
    <property type="entry name" value="Vaccinia Virus protein VP39"/>
    <property type="match status" value="1"/>
</dbReference>
<evidence type="ECO:0000313" key="3">
    <source>
        <dbReference type="Proteomes" id="UP000053958"/>
    </source>
</evidence>
<sequence>MSQQKNMAETAQSSNTPQRAGEQFFNAAEGIAADDDFSAYEEAARSDTTSLASSVLNYQYENGRRYHAYSQVHHIEFPSARVIGNDLSPIQPAWVPPNLEFVVDDFEKDWIYDENYFDFIHARTLAGSVKDWKWLIRKAYNHLKPNGYFEAVEIDVWAWSDDSTLKDDSPYMQYLRNLHEAGNRTGRKMNIAPNLKDWIKETGFEDVTESVYVVPLGPWPKDPN</sequence>
<dbReference type="InterPro" id="IPR029063">
    <property type="entry name" value="SAM-dependent_MTases_sf"/>
</dbReference>
<gene>
    <name evidence="2" type="ORF">T310_9778</name>
</gene>
<keyword evidence="2" id="KW-0808">Transferase</keyword>
<proteinExistence type="predicted"/>
<reference evidence="2 3" key="1">
    <citation type="submission" date="2015-04" db="EMBL/GenBank/DDBJ databases">
        <authorList>
            <person name="Heijne W.H."/>
            <person name="Fedorova N.D."/>
            <person name="Nierman W.C."/>
            <person name="Vollebregt A.W."/>
            <person name="Zhao Z."/>
            <person name="Wu L."/>
            <person name="Kumar M."/>
            <person name="Stam H."/>
            <person name="van den Berg M.A."/>
            <person name="Pel H.J."/>
        </authorList>
    </citation>
    <scope>NUCLEOTIDE SEQUENCE [LARGE SCALE GENOMIC DNA]</scope>
    <source>
        <strain evidence="2 3">CBS 393.64</strain>
    </source>
</reference>
<dbReference type="CDD" id="cd02440">
    <property type="entry name" value="AdoMet_MTases"/>
    <property type="match status" value="1"/>
</dbReference>
<dbReference type="RefSeq" id="XP_013323224.1">
    <property type="nucleotide sequence ID" value="XM_013467770.1"/>
</dbReference>
<dbReference type="GO" id="GO:0032259">
    <property type="term" value="P:methylation"/>
    <property type="evidence" value="ECO:0007669"/>
    <property type="project" value="UniProtKB-KW"/>
</dbReference>
<dbReference type="PANTHER" id="PTHR43591:SF24">
    <property type="entry name" value="2-METHOXY-6-POLYPRENYL-1,4-BENZOQUINOL METHYLASE, MITOCHONDRIAL"/>
    <property type="match status" value="1"/>
</dbReference>
<keyword evidence="3" id="KW-1185">Reference proteome</keyword>
<dbReference type="OrthoDB" id="2013972at2759"/>
<dbReference type="GeneID" id="25321708"/>
<evidence type="ECO:0000313" key="2">
    <source>
        <dbReference type="EMBL" id="KKA16612.1"/>
    </source>
</evidence>
<feature type="region of interest" description="Disordered" evidence="1">
    <location>
        <begin position="1"/>
        <end position="21"/>
    </location>
</feature>